<gene>
    <name evidence="1" type="ORF">Vadar_021083</name>
</gene>
<evidence type="ECO:0000313" key="1">
    <source>
        <dbReference type="EMBL" id="KAH7834933.1"/>
    </source>
</evidence>
<organism evidence="1 2">
    <name type="scientific">Vaccinium darrowii</name>
    <dbReference type="NCBI Taxonomy" id="229202"/>
    <lineage>
        <taxon>Eukaryota</taxon>
        <taxon>Viridiplantae</taxon>
        <taxon>Streptophyta</taxon>
        <taxon>Embryophyta</taxon>
        <taxon>Tracheophyta</taxon>
        <taxon>Spermatophyta</taxon>
        <taxon>Magnoliopsida</taxon>
        <taxon>eudicotyledons</taxon>
        <taxon>Gunneridae</taxon>
        <taxon>Pentapetalae</taxon>
        <taxon>asterids</taxon>
        <taxon>Ericales</taxon>
        <taxon>Ericaceae</taxon>
        <taxon>Vaccinioideae</taxon>
        <taxon>Vaccinieae</taxon>
        <taxon>Vaccinium</taxon>
    </lineage>
</organism>
<protein>
    <submittedName>
        <fullName evidence="1">Uncharacterized protein</fullName>
    </submittedName>
</protein>
<dbReference type="Proteomes" id="UP000828048">
    <property type="component" value="Chromosome 2"/>
</dbReference>
<evidence type="ECO:0000313" key="2">
    <source>
        <dbReference type="Proteomes" id="UP000828048"/>
    </source>
</evidence>
<name>A0ACB7X2M3_9ERIC</name>
<comment type="caution">
    <text evidence="1">The sequence shown here is derived from an EMBL/GenBank/DDBJ whole genome shotgun (WGS) entry which is preliminary data.</text>
</comment>
<dbReference type="EMBL" id="CM037152">
    <property type="protein sequence ID" value="KAH7834933.1"/>
    <property type="molecule type" value="Genomic_DNA"/>
</dbReference>
<proteinExistence type="predicted"/>
<accession>A0ACB7X2M3</accession>
<keyword evidence="2" id="KW-1185">Reference proteome</keyword>
<reference evidence="1 2" key="1">
    <citation type="journal article" date="2021" name="Hortic Res">
        <title>High-quality reference genome and annotation aids understanding of berry development for evergreen blueberry (Vaccinium darrowii).</title>
        <authorList>
            <person name="Yu J."/>
            <person name="Hulse-Kemp A.M."/>
            <person name="Babiker E."/>
            <person name="Staton M."/>
        </authorList>
    </citation>
    <scope>NUCLEOTIDE SEQUENCE [LARGE SCALE GENOMIC DNA]</scope>
    <source>
        <strain evidence="2">cv. NJ 8807/NJ 8810</strain>
        <tissue evidence="1">Young leaf</tissue>
    </source>
</reference>
<sequence>MLGGDLKPQPYDHRVRPPTNGGQYPYGYTPRDTQGAWPESGPQLGPEFRPIRKLIYTRPYSGKVENEFFPKGYRVPEFHLFSGEDIHEGVETYLSRFKTARFKCRVSLLEKEYVRLVLNGLNFKLKKKFHGVEFRDLFELSAKATRYEKILKEEADLTEMVNKKPHILRTGGIELKAEVQVSSSSKAPRAYSFDITKAEVIFDQLVADKMIKFPQGHKLLS</sequence>